<dbReference type="SMART" id="SM00587">
    <property type="entry name" value="CHK"/>
    <property type="match status" value="1"/>
</dbReference>
<keyword evidence="3" id="KW-1185">Reference proteome</keyword>
<comment type="caution">
    <text evidence="2">The sequence shown here is derived from an EMBL/GenBank/DDBJ whole genome shotgun (WGS) entry which is preliminary data.</text>
</comment>
<dbReference type="Proteomes" id="UP000708208">
    <property type="component" value="Unassembled WGS sequence"/>
</dbReference>
<sequence length="383" mass="43800">MDGDHFASRCECVTIHFQDDTIPPVELFVKKTVTNSDYAGLLSDMQMFETEESFFNTIFADMNNYSRERNGFELEGLLPKCYYADKSLVVLENLFKRGYVMLDKLKRHTVEQSSIVLTNLARLHGTSYVLVNELGEDAFLTKYPSLVDAHMWSEAGAAMNGPFLDSIFHTSLKILQTHPTPGSGKALEHILQFETEGFFKLAKYFDLKNPSCARVVCHGDIWGANMMFKQNEETQEYDECVIIDFQTAHLGSPALDLVYYMFLAVDSEARRSNWKKLLQVYYNAFAETVEKLQGEMKFSLKDLMNEFRRNAEPGFFFGLFFVFGVKVFEKIPDVENIEGNVMETIIGTLNDMIEQSITEEGTDFSVAVVEAFQEFQTLVNEQD</sequence>
<dbReference type="InterPro" id="IPR004119">
    <property type="entry name" value="EcKL"/>
</dbReference>
<organism evidence="2 3">
    <name type="scientific">Allacma fusca</name>
    <dbReference type="NCBI Taxonomy" id="39272"/>
    <lineage>
        <taxon>Eukaryota</taxon>
        <taxon>Metazoa</taxon>
        <taxon>Ecdysozoa</taxon>
        <taxon>Arthropoda</taxon>
        <taxon>Hexapoda</taxon>
        <taxon>Collembola</taxon>
        <taxon>Symphypleona</taxon>
        <taxon>Sminthuridae</taxon>
        <taxon>Allacma</taxon>
    </lineage>
</organism>
<dbReference type="PANTHER" id="PTHR11012:SF30">
    <property type="entry name" value="PROTEIN KINASE-LIKE DOMAIN-CONTAINING"/>
    <property type="match status" value="1"/>
</dbReference>
<dbReference type="InterPro" id="IPR015897">
    <property type="entry name" value="CHK_kinase-like"/>
</dbReference>
<dbReference type="Pfam" id="PF02958">
    <property type="entry name" value="EcKL"/>
    <property type="match status" value="1"/>
</dbReference>
<dbReference type="OrthoDB" id="190089at2759"/>
<evidence type="ECO:0000313" key="2">
    <source>
        <dbReference type="EMBL" id="CAG7822448.1"/>
    </source>
</evidence>
<reference evidence="2" key="1">
    <citation type="submission" date="2021-06" db="EMBL/GenBank/DDBJ databases">
        <authorList>
            <person name="Hodson N. C."/>
            <person name="Mongue J. A."/>
            <person name="Jaron S. K."/>
        </authorList>
    </citation>
    <scope>NUCLEOTIDE SEQUENCE</scope>
</reference>
<dbReference type="PANTHER" id="PTHR11012">
    <property type="entry name" value="PROTEIN KINASE-LIKE DOMAIN-CONTAINING"/>
    <property type="match status" value="1"/>
</dbReference>
<proteinExistence type="predicted"/>
<dbReference type="EMBL" id="CAJVCH010526353">
    <property type="protein sequence ID" value="CAG7822448.1"/>
    <property type="molecule type" value="Genomic_DNA"/>
</dbReference>
<accession>A0A8J2PGI6</accession>
<protein>
    <recommendedName>
        <fullName evidence="1">CHK kinase-like domain-containing protein</fullName>
    </recommendedName>
</protein>
<gene>
    <name evidence="2" type="ORF">AFUS01_LOCUS32721</name>
</gene>
<dbReference type="AlphaFoldDB" id="A0A8J2PGI6"/>
<name>A0A8J2PGI6_9HEXA</name>
<evidence type="ECO:0000313" key="3">
    <source>
        <dbReference type="Proteomes" id="UP000708208"/>
    </source>
</evidence>
<evidence type="ECO:0000259" key="1">
    <source>
        <dbReference type="SMART" id="SM00587"/>
    </source>
</evidence>
<feature type="domain" description="CHK kinase-like" evidence="1">
    <location>
        <begin position="89"/>
        <end position="291"/>
    </location>
</feature>